<gene>
    <name evidence="2" type="ORF">SAMN05444143_106129</name>
</gene>
<dbReference type="CDD" id="cd06127">
    <property type="entry name" value="DEDDh"/>
    <property type="match status" value="1"/>
</dbReference>
<dbReference type="GO" id="GO:0004527">
    <property type="term" value="F:exonuclease activity"/>
    <property type="evidence" value="ECO:0007669"/>
    <property type="project" value="UniProtKB-ARBA"/>
</dbReference>
<evidence type="ECO:0000313" key="3">
    <source>
        <dbReference type="Proteomes" id="UP000182961"/>
    </source>
</evidence>
<dbReference type="eggNOG" id="COG0847">
    <property type="taxonomic scope" value="Bacteria"/>
</dbReference>
<protein>
    <submittedName>
        <fullName evidence="2">DNA polymerase-3 subunit epsilon</fullName>
    </submittedName>
</protein>
<reference evidence="3" key="1">
    <citation type="submission" date="2016-10" db="EMBL/GenBank/DDBJ databases">
        <authorList>
            <person name="Varghese N."/>
            <person name="Submissions S."/>
        </authorList>
    </citation>
    <scope>NUCLEOTIDE SEQUENCE [LARGE SCALE GENOMIC DNA]</scope>
    <source>
        <strain evidence="3">DSM 4002</strain>
    </source>
</reference>
<dbReference type="SMART" id="SM00479">
    <property type="entry name" value="EXOIII"/>
    <property type="match status" value="1"/>
</dbReference>
<feature type="domain" description="Exonuclease" evidence="1">
    <location>
        <begin position="29"/>
        <end position="197"/>
    </location>
</feature>
<dbReference type="RefSeq" id="WP_024981815.1">
    <property type="nucleotide sequence ID" value="NZ_CBCRUM010000011.1"/>
</dbReference>
<dbReference type="GO" id="GO:0006259">
    <property type="term" value="P:DNA metabolic process"/>
    <property type="evidence" value="ECO:0007669"/>
    <property type="project" value="UniProtKB-ARBA"/>
</dbReference>
<dbReference type="AlphaFoldDB" id="A0A1I4WE54"/>
<name>A0A1I4WE54_9FLAO</name>
<dbReference type="Pfam" id="PF00929">
    <property type="entry name" value="RNase_T"/>
    <property type="match status" value="1"/>
</dbReference>
<dbReference type="GO" id="GO:0003676">
    <property type="term" value="F:nucleic acid binding"/>
    <property type="evidence" value="ECO:0007669"/>
    <property type="project" value="InterPro"/>
</dbReference>
<sequence>MLDWLKNINKDFPDFWKKYLEKFESKPDKIIVFSTETSGMNSNKDVILSIGSFQIEESSIAMGQSFEAVLLQYKYFHDNGLSNEFIVDSKMKKLVEMDAIQMFVDFIGNAILIGHHVDFDVEMINASLEKLGCGRLKNQALDVDVMYRKINDITDKQFSLDELCSIYKIPKSDRHSSSEDAFRIALLFLKLKNKLDLKF</sequence>
<dbReference type="Gene3D" id="3.30.420.10">
    <property type="entry name" value="Ribonuclease H-like superfamily/Ribonuclease H"/>
    <property type="match status" value="1"/>
</dbReference>
<dbReference type="InterPro" id="IPR013520">
    <property type="entry name" value="Ribonucl_H"/>
</dbReference>
<dbReference type="InterPro" id="IPR036397">
    <property type="entry name" value="RNaseH_sf"/>
</dbReference>
<accession>A0A1I4WE54</accession>
<dbReference type="SUPFAM" id="SSF53098">
    <property type="entry name" value="Ribonuclease H-like"/>
    <property type="match status" value="1"/>
</dbReference>
<keyword evidence="3" id="KW-1185">Reference proteome</keyword>
<organism evidence="2 3">
    <name type="scientific">Flavobacterium succinicans</name>
    <dbReference type="NCBI Taxonomy" id="29536"/>
    <lineage>
        <taxon>Bacteria</taxon>
        <taxon>Pseudomonadati</taxon>
        <taxon>Bacteroidota</taxon>
        <taxon>Flavobacteriia</taxon>
        <taxon>Flavobacteriales</taxon>
        <taxon>Flavobacteriaceae</taxon>
        <taxon>Flavobacterium</taxon>
    </lineage>
</organism>
<dbReference type="InterPro" id="IPR012337">
    <property type="entry name" value="RNaseH-like_sf"/>
</dbReference>
<dbReference type="Proteomes" id="UP000182961">
    <property type="component" value="Unassembled WGS sequence"/>
</dbReference>
<evidence type="ECO:0000313" key="2">
    <source>
        <dbReference type="EMBL" id="SFN11259.1"/>
    </source>
</evidence>
<dbReference type="EMBL" id="FOUT01000006">
    <property type="protein sequence ID" value="SFN11259.1"/>
    <property type="molecule type" value="Genomic_DNA"/>
</dbReference>
<proteinExistence type="predicted"/>
<evidence type="ECO:0000259" key="1">
    <source>
        <dbReference type="SMART" id="SM00479"/>
    </source>
</evidence>